<dbReference type="InterPro" id="IPR035952">
    <property type="entry name" value="Rhomboid-like_sf"/>
</dbReference>
<evidence type="ECO:0000256" key="3">
    <source>
        <dbReference type="ARBA" id="ARBA00022989"/>
    </source>
</evidence>
<feature type="transmembrane region" description="Helical" evidence="5">
    <location>
        <begin position="284"/>
        <end position="307"/>
    </location>
</feature>
<proteinExistence type="predicted"/>
<evidence type="ECO:0000313" key="7">
    <source>
        <dbReference type="EMBL" id="AUX08471.1"/>
    </source>
</evidence>
<evidence type="ECO:0000313" key="8">
    <source>
        <dbReference type="Proteomes" id="UP000263012"/>
    </source>
</evidence>
<accession>A0A343TH99</accession>
<feature type="transmembrane region" description="Helical" evidence="5">
    <location>
        <begin position="223"/>
        <end position="245"/>
    </location>
</feature>
<evidence type="ECO:0000259" key="6">
    <source>
        <dbReference type="Pfam" id="PF01694"/>
    </source>
</evidence>
<feature type="transmembrane region" description="Helical" evidence="5">
    <location>
        <begin position="42"/>
        <end position="64"/>
    </location>
</feature>
<dbReference type="GO" id="GO:0004252">
    <property type="term" value="F:serine-type endopeptidase activity"/>
    <property type="evidence" value="ECO:0007669"/>
    <property type="project" value="InterPro"/>
</dbReference>
<gene>
    <name evidence="7" type="ORF">AArcSl_0828</name>
</gene>
<evidence type="ECO:0000256" key="4">
    <source>
        <dbReference type="ARBA" id="ARBA00023136"/>
    </source>
</evidence>
<keyword evidence="7" id="KW-0378">Hydrolase</keyword>
<keyword evidence="4 5" id="KW-0472">Membrane</keyword>
<dbReference type="Proteomes" id="UP000263012">
    <property type="component" value="Chromosome"/>
</dbReference>
<dbReference type="SUPFAM" id="SSF144091">
    <property type="entry name" value="Rhomboid-like"/>
    <property type="match status" value="1"/>
</dbReference>
<dbReference type="AlphaFoldDB" id="A0A343TH99"/>
<dbReference type="RefSeq" id="WP_119815453.1">
    <property type="nucleotide sequence ID" value="NZ_CP025066.1"/>
</dbReference>
<keyword evidence="8" id="KW-1185">Reference proteome</keyword>
<evidence type="ECO:0000256" key="5">
    <source>
        <dbReference type="SAM" id="Phobius"/>
    </source>
</evidence>
<name>A0A343TH99_9EURY</name>
<reference evidence="8" key="1">
    <citation type="submission" date="2017-11" db="EMBL/GenBank/DDBJ databases">
        <title>Phenotypic and genomic properties of facultatively anaerobic sulfur-reducing natronoarchaea from hypersaline soda lakes.</title>
        <authorList>
            <person name="Sorokin D.Y."/>
            <person name="Kublanov I.V."/>
            <person name="Roman P."/>
            <person name="Sinninghe Damste J.S."/>
            <person name="Golyshin P.N."/>
            <person name="Rojo D."/>
            <person name="Ciordia S."/>
            <person name="Mena M.D.C."/>
            <person name="Ferrer M."/>
            <person name="Messina E."/>
            <person name="Smedile F."/>
            <person name="La Spada G."/>
            <person name="La Cono V."/>
            <person name="Yakimov M.M."/>
        </authorList>
    </citation>
    <scope>NUCLEOTIDE SEQUENCE [LARGE SCALE GENOMIC DNA]</scope>
    <source>
        <strain evidence="8">AArc-Sl</strain>
    </source>
</reference>
<dbReference type="OrthoDB" id="205691at2157"/>
<feature type="transmembrane region" description="Helical" evidence="5">
    <location>
        <begin position="103"/>
        <end position="121"/>
    </location>
</feature>
<organism evidence="7 8">
    <name type="scientific">Halalkaliarchaeum desulfuricum</name>
    <dbReference type="NCBI Taxonomy" id="2055893"/>
    <lineage>
        <taxon>Archaea</taxon>
        <taxon>Methanobacteriati</taxon>
        <taxon>Methanobacteriota</taxon>
        <taxon>Stenosarchaea group</taxon>
        <taxon>Halobacteria</taxon>
        <taxon>Halobacteriales</taxon>
        <taxon>Haloferacaceae</taxon>
        <taxon>Halalkaliarchaeum</taxon>
    </lineage>
</organism>
<comment type="subcellular location">
    <subcellularLocation>
        <location evidence="1">Membrane</location>
        <topology evidence="1">Multi-pass membrane protein</topology>
    </subcellularLocation>
</comment>
<keyword evidence="3 5" id="KW-1133">Transmembrane helix</keyword>
<dbReference type="GO" id="GO:0016020">
    <property type="term" value="C:membrane"/>
    <property type="evidence" value="ECO:0007669"/>
    <property type="project" value="UniProtKB-SubCell"/>
</dbReference>
<evidence type="ECO:0000256" key="1">
    <source>
        <dbReference type="ARBA" id="ARBA00004141"/>
    </source>
</evidence>
<protein>
    <submittedName>
        <fullName evidence="7">Rhomboid family protein/intramembrane serine protease</fullName>
    </submittedName>
</protein>
<dbReference type="GO" id="GO:0006508">
    <property type="term" value="P:proteolysis"/>
    <property type="evidence" value="ECO:0007669"/>
    <property type="project" value="UniProtKB-KW"/>
</dbReference>
<evidence type="ECO:0000256" key="2">
    <source>
        <dbReference type="ARBA" id="ARBA00022692"/>
    </source>
</evidence>
<keyword evidence="7" id="KW-0645">Protease</keyword>
<feature type="transmembrane region" description="Helical" evidence="5">
    <location>
        <begin position="141"/>
        <end position="162"/>
    </location>
</feature>
<dbReference type="EMBL" id="CP025066">
    <property type="protein sequence ID" value="AUX08471.1"/>
    <property type="molecule type" value="Genomic_DNA"/>
</dbReference>
<feature type="domain" description="Peptidase S54 rhomboid" evidence="6">
    <location>
        <begin position="90"/>
        <end position="248"/>
    </location>
</feature>
<dbReference type="Gene3D" id="1.20.1540.10">
    <property type="entry name" value="Rhomboid-like"/>
    <property type="match status" value="1"/>
</dbReference>
<feature type="transmembrane region" description="Helical" evidence="5">
    <location>
        <begin position="354"/>
        <end position="373"/>
    </location>
</feature>
<feature type="transmembrane region" description="Helical" evidence="5">
    <location>
        <begin position="257"/>
        <end position="278"/>
    </location>
</feature>
<dbReference type="InterPro" id="IPR022764">
    <property type="entry name" value="Peptidase_S54_rhomboid_dom"/>
</dbReference>
<dbReference type="KEGG" id="hdf:AArcSl_0828"/>
<sequence>MVTEWFPLQRLAVVAAALLAFAIVYAVDRPRGAWGRTLRSRLLLGLPWGTLVSLGFVLLVYLFVQGGAENWHNPVVLPFRAWSYFYPLGMVTAGFSHASAGHLIGNLLGALVLGTLAEYAWGHFPQSRGTSSFSSWKTNPYVRAFLIVPGAVIGAGLLTSLFSIGPVIGFSGVVFAFGGFALAFYPLGTIVALSASTLVRLVYNAMRHPELVASADWVYQTPSWATIAIQGHALGLFVGLLVGLYLRRRRGDLPSALRLGTGVLLYGAARSLWAVYWYRGGETYVLYRAIGLALVILLATLVVLAGATRDEPLSMPTLPAMPSTPSIPALPSVSSRLSLPSVSTSNARSGTTPAAIGFVLLLMGAAMIAGPAIPVNLVTADEEPLPGDPIEVRDYQVTYAEDITDGMVDVIDVELFGETTTVETSGVIVKSQERHLWTTAVSKNRLRGSGQERIGLGGLGWRDSVSVHRTGWQVVGGDRVYRVELEHDEDRQVAFTSTGSHAQPRVDGRNVTVVSWADGFHLLVAHDGGIETVQIPETNESVEAMGVQFAREEDDLFAERGETRVRIAAKETYRR</sequence>
<dbReference type="GeneID" id="37877173"/>
<feature type="transmembrane region" description="Helical" evidence="5">
    <location>
        <begin position="174"/>
        <end position="203"/>
    </location>
</feature>
<dbReference type="Pfam" id="PF01694">
    <property type="entry name" value="Rhomboid"/>
    <property type="match status" value="1"/>
</dbReference>
<keyword evidence="2 5" id="KW-0812">Transmembrane</keyword>